<evidence type="ECO:0000313" key="2">
    <source>
        <dbReference type="EMBL" id="KDR85797.1"/>
    </source>
</evidence>
<organism evidence="2 3">
    <name type="scientific">Galerina marginata (strain CBS 339.88)</name>
    <dbReference type="NCBI Taxonomy" id="685588"/>
    <lineage>
        <taxon>Eukaryota</taxon>
        <taxon>Fungi</taxon>
        <taxon>Dikarya</taxon>
        <taxon>Basidiomycota</taxon>
        <taxon>Agaricomycotina</taxon>
        <taxon>Agaricomycetes</taxon>
        <taxon>Agaricomycetidae</taxon>
        <taxon>Agaricales</taxon>
        <taxon>Agaricineae</taxon>
        <taxon>Strophariaceae</taxon>
        <taxon>Galerina</taxon>
    </lineage>
</organism>
<evidence type="ECO:0000256" key="1">
    <source>
        <dbReference type="SAM" id="MobiDB-lite"/>
    </source>
</evidence>
<protein>
    <submittedName>
        <fullName evidence="2">Uncharacterized protein</fullName>
    </submittedName>
</protein>
<gene>
    <name evidence="2" type="ORF">GALMADRAFT_132446</name>
</gene>
<proteinExistence type="predicted"/>
<feature type="compositionally biased region" description="Polar residues" evidence="1">
    <location>
        <begin position="160"/>
        <end position="173"/>
    </location>
</feature>
<keyword evidence="3" id="KW-1185">Reference proteome</keyword>
<accession>A0A067TTY8</accession>
<dbReference type="EMBL" id="KL142367">
    <property type="protein sequence ID" value="KDR85797.1"/>
    <property type="molecule type" value="Genomic_DNA"/>
</dbReference>
<dbReference type="AlphaFoldDB" id="A0A067TTY8"/>
<name>A0A067TTY8_GALM3</name>
<feature type="region of interest" description="Disordered" evidence="1">
    <location>
        <begin position="142"/>
        <end position="173"/>
    </location>
</feature>
<dbReference type="HOGENOM" id="CLU_1547682_0_0_1"/>
<reference evidence="3" key="1">
    <citation type="journal article" date="2014" name="Proc. Natl. Acad. Sci. U.S.A.">
        <title>Extensive sampling of basidiomycete genomes demonstrates inadequacy of the white-rot/brown-rot paradigm for wood decay fungi.</title>
        <authorList>
            <person name="Riley R."/>
            <person name="Salamov A.A."/>
            <person name="Brown D.W."/>
            <person name="Nagy L.G."/>
            <person name="Floudas D."/>
            <person name="Held B.W."/>
            <person name="Levasseur A."/>
            <person name="Lombard V."/>
            <person name="Morin E."/>
            <person name="Otillar R."/>
            <person name="Lindquist E.A."/>
            <person name="Sun H."/>
            <person name="LaButti K.M."/>
            <person name="Schmutz J."/>
            <person name="Jabbour D."/>
            <person name="Luo H."/>
            <person name="Baker S.E."/>
            <person name="Pisabarro A.G."/>
            <person name="Walton J.D."/>
            <person name="Blanchette R.A."/>
            <person name="Henrissat B."/>
            <person name="Martin F."/>
            <person name="Cullen D."/>
            <person name="Hibbett D.S."/>
            <person name="Grigoriev I.V."/>
        </authorList>
    </citation>
    <scope>NUCLEOTIDE SEQUENCE [LARGE SCALE GENOMIC DNA]</scope>
    <source>
        <strain evidence="3">CBS 339.88</strain>
    </source>
</reference>
<dbReference type="Proteomes" id="UP000027222">
    <property type="component" value="Unassembled WGS sequence"/>
</dbReference>
<sequence length="173" mass="20075">MLYRPNEVVDIEAMERHEESGEQVQHLDDAENVVHFTMLGIPQPLIGYFDSRNHLAPRTVGYCKHPGAGSNFHSRHLPTRAFDTPTSTVENLTIYIFTDTWPDPTRYPDSYRYLTLTKNRRERERNKKTDIKFVSHFGLSKTDPGNLWTTPRRTPRKSFHSSSSNESRAPSDR</sequence>
<evidence type="ECO:0000313" key="3">
    <source>
        <dbReference type="Proteomes" id="UP000027222"/>
    </source>
</evidence>